<dbReference type="AlphaFoldDB" id="A0AAV9GFV3"/>
<evidence type="ECO:0000313" key="4">
    <source>
        <dbReference type="Proteomes" id="UP001321760"/>
    </source>
</evidence>
<reference evidence="3" key="1">
    <citation type="journal article" date="2023" name="Mol. Phylogenet. Evol.">
        <title>Genome-scale phylogeny and comparative genomics of the fungal order Sordariales.</title>
        <authorList>
            <person name="Hensen N."/>
            <person name="Bonometti L."/>
            <person name="Westerberg I."/>
            <person name="Brannstrom I.O."/>
            <person name="Guillou S."/>
            <person name="Cros-Aarteil S."/>
            <person name="Calhoun S."/>
            <person name="Haridas S."/>
            <person name="Kuo A."/>
            <person name="Mondo S."/>
            <person name="Pangilinan J."/>
            <person name="Riley R."/>
            <person name="LaButti K."/>
            <person name="Andreopoulos B."/>
            <person name="Lipzen A."/>
            <person name="Chen C."/>
            <person name="Yan M."/>
            <person name="Daum C."/>
            <person name="Ng V."/>
            <person name="Clum A."/>
            <person name="Steindorff A."/>
            <person name="Ohm R.A."/>
            <person name="Martin F."/>
            <person name="Silar P."/>
            <person name="Natvig D.O."/>
            <person name="Lalanne C."/>
            <person name="Gautier V."/>
            <person name="Ament-Velasquez S.L."/>
            <person name="Kruys A."/>
            <person name="Hutchinson M.I."/>
            <person name="Powell A.J."/>
            <person name="Barry K."/>
            <person name="Miller A.N."/>
            <person name="Grigoriev I.V."/>
            <person name="Debuchy R."/>
            <person name="Gladieux P."/>
            <person name="Hiltunen Thoren M."/>
            <person name="Johannesson H."/>
        </authorList>
    </citation>
    <scope>NUCLEOTIDE SEQUENCE</scope>
    <source>
        <strain evidence="3">PSN243</strain>
    </source>
</reference>
<protein>
    <recommendedName>
        <fullName evidence="2">Ecp2 effector protein-like domain-containing protein</fullName>
    </recommendedName>
</protein>
<feature type="signal peptide" evidence="1">
    <location>
        <begin position="1"/>
        <end position="15"/>
    </location>
</feature>
<dbReference type="Pfam" id="PF14856">
    <property type="entry name" value="Hce2"/>
    <property type="match status" value="1"/>
</dbReference>
<gene>
    <name evidence="3" type="ORF">QBC34DRAFT_411216</name>
</gene>
<dbReference type="InterPro" id="IPR029226">
    <property type="entry name" value="Ecp2-like"/>
</dbReference>
<keyword evidence="1" id="KW-0732">Signal</keyword>
<accession>A0AAV9GFV3</accession>
<evidence type="ECO:0000256" key="1">
    <source>
        <dbReference type="SAM" id="SignalP"/>
    </source>
</evidence>
<keyword evidence="4" id="KW-1185">Reference proteome</keyword>
<name>A0AAV9GFV3_9PEZI</name>
<evidence type="ECO:0000313" key="3">
    <source>
        <dbReference type="EMBL" id="KAK4446715.1"/>
    </source>
</evidence>
<organism evidence="3 4">
    <name type="scientific">Podospora aff. communis PSN243</name>
    <dbReference type="NCBI Taxonomy" id="3040156"/>
    <lineage>
        <taxon>Eukaryota</taxon>
        <taxon>Fungi</taxon>
        <taxon>Dikarya</taxon>
        <taxon>Ascomycota</taxon>
        <taxon>Pezizomycotina</taxon>
        <taxon>Sordariomycetes</taxon>
        <taxon>Sordariomycetidae</taxon>
        <taxon>Sordariales</taxon>
        <taxon>Podosporaceae</taxon>
        <taxon>Podospora</taxon>
    </lineage>
</organism>
<evidence type="ECO:0000259" key="2">
    <source>
        <dbReference type="Pfam" id="PF14856"/>
    </source>
</evidence>
<reference evidence="3" key="2">
    <citation type="submission" date="2023-05" db="EMBL/GenBank/DDBJ databases">
        <authorList>
            <consortium name="Lawrence Berkeley National Laboratory"/>
            <person name="Steindorff A."/>
            <person name="Hensen N."/>
            <person name="Bonometti L."/>
            <person name="Westerberg I."/>
            <person name="Brannstrom I.O."/>
            <person name="Guillou S."/>
            <person name="Cros-Aarteil S."/>
            <person name="Calhoun S."/>
            <person name="Haridas S."/>
            <person name="Kuo A."/>
            <person name="Mondo S."/>
            <person name="Pangilinan J."/>
            <person name="Riley R."/>
            <person name="Labutti K."/>
            <person name="Andreopoulos B."/>
            <person name="Lipzen A."/>
            <person name="Chen C."/>
            <person name="Yanf M."/>
            <person name="Daum C."/>
            <person name="Ng V."/>
            <person name="Clum A."/>
            <person name="Ohm R."/>
            <person name="Martin F."/>
            <person name="Silar P."/>
            <person name="Natvig D."/>
            <person name="Lalanne C."/>
            <person name="Gautier V."/>
            <person name="Ament-Velasquez S.L."/>
            <person name="Kruys A."/>
            <person name="Hutchinson M.I."/>
            <person name="Powell A.J."/>
            <person name="Barry K."/>
            <person name="Miller A.N."/>
            <person name="Grigoriev I.V."/>
            <person name="Debuchy R."/>
            <person name="Gladieux P."/>
            <person name="Thoren M.H."/>
            <person name="Johannesson H."/>
        </authorList>
    </citation>
    <scope>NUCLEOTIDE SEQUENCE</scope>
    <source>
        <strain evidence="3">PSN243</strain>
    </source>
</reference>
<feature type="non-terminal residue" evidence="3">
    <location>
        <position position="128"/>
    </location>
</feature>
<dbReference type="EMBL" id="MU865955">
    <property type="protein sequence ID" value="KAK4446715.1"/>
    <property type="molecule type" value="Genomic_DNA"/>
</dbReference>
<dbReference type="Proteomes" id="UP001321760">
    <property type="component" value="Unassembled WGS sequence"/>
</dbReference>
<proteinExistence type="predicted"/>
<feature type="domain" description="Ecp2 effector protein-like" evidence="2">
    <location>
        <begin position="28"/>
        <end position="127"/>
    </location>
</feature>
<comment type="caution">
    <text evidence="3">The sequence shown here is derived from an EMBL/GenBank/DDBJ whole genome shotgun (WGS) entry which is preliminary data.</text>
</comment>
<sequence length="128" mass="13650">MKFSILAALASRAFAAPATLSARQNPLCGAYGDMTDTTSATSPLVSDCQVLYESNLTENWTPSEANGFVLDLKHGTCGFRARFDQGAGSLPASETFVSSEAISIVFYFAIERFAVDGRVSAKGDFMCL</sequence>
<feature type="chain" id="PRO_5043922676" description="Ecp2 effector protein-like domain-containing protein" evidence="1">
    <location>
        <begin position="16"/>
        <end position="128"/>
    </location>
</feature>